<keyword evidence="5 9" id="KW-0798">TonB box</keyword>
<dbReference type="KEGG" id="nch:A0U93_06470"/>
<dbReference type="InterPro" id="IPR039426">
    <property type="entry name" value="TonB-dep_rcpt-like"/>
</dbReference>
<name>A0A1U9KU79_9PROT</name>
<dbReference type="CDD" id="cd01347">
    <property type="entry name" value="ligand_gated_channel"/>
    <property type="match status" value="1"/>
</dbReference>
<dbReference type="STRING" id="320497.A0U93_06470"/>
<evidence type="ECO:0000313" key="12">
    <source>
        <dbReference type="EMBL" id="AQS89345.1"/>
    </source>
</evidence>
<evidence type="ECO:0000313" key="13">
    <source>
        <dbReference type="Proteomes" id="UP000188604"/>
    </source>
</evidence>
<keyword evidence="7 8" id="KW-0998">Cell outer membrane</keyword>
<feature type="domain" description="TonB-dependent receptor-like beta-barrel" evidence="10">
    <location>
        <begin position="247"/>
        <end position="733"/>
    </location>
</feature>
<evidence type="ECO:0000256" key="7">
    <source>
        <dbReference type="ARBA" id="ARBA00023237"/>
    </source>
</evidence>
<dbReference type="Pfam" id="PF07715">
    <property type="entry name" value="Plug"/>
    <property type="match status" value="1"/>
</dbReference>
<accession>A0A1U9KU79</accession>
<dbReference type="Gene3D" id="2.170.130.10">
    <property type="entry name" value="TonB-dependent receptor, plug domain"/>
    <property type="match status" value="1"/>
</dbReference>
<dbReference type="InterPro" id="IPR036942">
    <property type="entry name" value="Beta-barrel_TonB_sf"/>
</dbReference>
<keyword evidence="2 8" id="KW-0813">Transport</keyword>
<dbReference type="InterPro" id="IPR012910">
    <property type="entry name" value="Plug_dom"/>
</dbReference>
<dbReference type="Pfam" id="PF00593">
    <property type="entry name" value="TonB_dep_Rec_b-barrel"/>
    <property type="match status" value="1"/>
</dbReference>
<evidence type="ECO:0000256" key="2">
    <source>
        <dbReference type="ARBA" id="ARBA00022448"/>
    </source>
</evidence>
<keyword evidence="3 8" id="KW-1134">Transmembrane beta strand</keyword>
<keyword evidence="4 8" id="KW-0812">Transmembrane</keyword>
<sequence>MATPFCYAAPGAIAAPDTGTTNESLIVTGTRETHKKARDSLSPIDIVTGSEQARTGQTNVTAALQQLLPSVTRPAVGQFDGAPTDFISLRGLNPNQTLVLVNGKRRHNSSYLYTDGFADSATPTDIDLIAPELIDHIEVLKDGAAAQYGSDAIAGVVNIILKSSDHGGVARSQIGQTYEGDGFVAQAGAQKGLKIGSSGFLDLSFDYRHQDHTNRSGIDERTDAHTLRVVGDPATTRYDFAINGGYTFANGIEAYTTETYAHRFTEIAQVYRVPTRLPEYYPNGFTPQQTATENDFSAAIGLRGKDLLGWRWDLSSNYGGDYINSNLNNTANLGLYAATGTTPLSVHLADYSTTQLNNTFDLSRDVHVPLLAGPLTIATGVAHRFETYGTGVGSSASYLYGGSQAQAGLLPSNAGPHSRVVYSTYLDLSAHLTRDWQADLAGRYEHYTDFGDTFNGKASTRYDITRNLAVRATFSTGTRAPSLANEYYSALAVGPESASGTLAANSAAARLLGATPLKPEHATNITAGVVYSPIEHLHLTLDAYQIDIRDRIVSGPGISGDAALAALRVQGIAVSSSLTPDDVSASFFTNAAATRTRGLDITATYTTRWESFGRIDWDVSFNANDTSIRHVNTLANGLSDLNAQTAAYLTGSTPKNRLIFGGRWQSSSGRWDVVLHEQRYGQTTDALTWYDGPYAYSTTNFNSITNHPRWITNLELGFRPIDRLHLAVGANNLFNRYPTRIPAVNGYYGSGRYDGSASQIGVNGGFYYAQVSYDL</sequence>
<evidence type="ECO:0000259" key="11">
    <source>
        <dbReference type="Pfam" id="PF07715"/>
    </source>
</evidence>
<dbReference type="SUPFAM" id="SSF56935">
    <property type="entry name" value="Porins"/>
    <property type="match status" value="1"/>
</dbReference>
<dbReference type="InterPro" id="IPR000531">
    <property type="entry name" value="Beta-barrel_TonB"/>
</dbReference>
<dbReference type="GO" id="GO:0009279">
    <property type="term" value="C:cell outer membrane"/>
    <property type="evidence" value="ECO:0007669"/>
    <property type="project" value="UniProtKB-SubCell"/>
</dbReference>
<dbReference type="Gene3D" id="2.40.170.20">
    <property type="entry name" value="TonB-dependent receptor, beta-barrel domain"/>
    <property type="match status" value="1"/>
</dbReference>
<proteinExistence type="inferred from homology"/>
<dbReference type="PANTHER" id="PTHR47234">
    <property type="match status" value="1"/>
</dbReference>
<keyword evidence="6 8" id="KW-0472">Membrane</keyword>
<reference evidence="12 13" key="1">
    <citation type="submission" date="2016-03" db="EMBL/GenBank/DDBJ databases">
        <title>Acetic acid bacteria sequencing.</title>
        <authorList>
            <person name="Brandt J."/>
            <person name="Jakob F."/>
            <person name="Vogel R.F."/>
        </authorList>
    </citation>
    <scope>NUCLEOTIDE SEQUENCE [LARGE SCALE GENOMIC DNA]</scope>
    <source>
        <strain evidence="12 13">NBRC 101099</strain>
    </source>
</reference>
<organism evidence="12 13">
    <name type="scientific">Neoasaia chiangmaiensis</name>
    <dbReference type="NCBI Taxonomy" id="320497"/>
    <lineage>
        <taxon>Bacteria</taxon>
        <taxon>Pseudomonadati</taxon>
        <taxon>Pseudomonadota</taxon>
        <taxon>Alphaproteobacteria</taxon>
        <taxon>Acetobacterales</taxon>
        <taxon>Acetobacteraceae</taxon>
        <taxon>Neoasaia</taxon>
    </lineage>
</organism>
<evidence type="ECO:0000256" key="5">
    <source>
        <dbReference type="ARBA" id="ARBA00023077"/>
    </source>
</evidence>
<evidence type="ECO:0000256" key="1">
    <source>
        <dbReference type="ARBA" id="ARBA00004571"/>
    </source>
</evidence>
<dbReference type="EMBL" id="CP014691">
    <property type="protein sequence ID" value="AQS89345.1"/>
    <property type="molecule type" value="Genomic_DNA"/>
</dbReference>
<evidence type="ECO:0000256" key="3">
    <source>
        <dbReference type="ARBA" id="ARBA00022452"/>
    </source>
</evidence>
<dbReference type="PANTHER" id="PTHR47234:SF3">
    <property type="entry name" value="SECRETIN_TONB SHORT N-TERMINAL DOMAIN-CONTAINING PROTEIN"/>
    <property type="match status" value="1"/>
</dbReference>
<keyword evidence="13" id="KW-1185">Reference proteome</keyword>
<dbReference type="PROSITE" id="PS52016">
    <property type="entry name" value="TONB_DEPENDENT_REC_3"/>
    <property type="match status" value="1"/>
</dbReference>
<dbReference type="Proteomes" id="UP000188604">
    <property type="component" value="Chromosome"/>
</dbReference>
<evidence type="ECO:0000259" key="10">
    <source>
        <dbReference type="Pfam" id="PF00593"/>
    </source>
</evidence>
<comment type="subcellular location">
    <subcellularLocation>
        <location evidence="1 8">Cell outer membrane</location>
        <topology evidence="1 8">Multi-pass membrane protein</topology>
    </subcellularLocation>
</comment>
<evidence type="ECO:0000256" key="4">
    <source>
        <dbReference type="ARBA" id="ARBA00022692"/>
    </source>
</evidence>
<comment type="similarity">
    <text evidence="8 9">Belongs to the TonB-dependent receptor family.</text>
</comment>
<evidence type="ECO:0000256" key="8">
    <source>
        <dbReference type="PROSITE-ProRule" id="PRU01360"/>
    </source>
</evidence>
<protein>
    <submittedName>
        <fullName evidence="12">Ligand-gated channel</fullName>
    </submittedName>
</protein>
<dbReference type="AlphaFoldDB" id="A0A1U9KU79"/>
<evidence type="ECO:0000256" key="6">
    <source>
        <dbReference type="ARBA" id="ARBA00023136"/>
    </source>
</evidence>
<dbReference type="InterPro" id="IPR037066">
    <property type="entry name" value="Plug_dom_sf"/>
</dbReference>
<gene>
    <name evidence="12" type="ORF">A0U93_06470</name>
</gene>
<feature type="domain" description="TonB-dependent receptor plug" evidence="11">
    <location>
        <begin position="37"/>
        <end position="156"/>
    </location>
</feature>
<evidence type="ECO:0000256" key="9">
    <source>
        <dbReference type="RuleBase" id="RU003357"/>
    </source>
</evidence>